<dbReference type="InterPro" id="IPR014729">
    <property type="entry name" value="Rossmann-like_a/b/a_fold"/>
</dbReference>
<organism evidence="2 3">
    <name type="scientific">Flagellimonas olearia</name>
    <dbReference type="NCBI Taxonomy" id="552546"/>
    <lineage>
        <taxon>Bacteria</taxon>
        <taxon>Pseudomonadati</taxon>
        <taxon>Bacteroidota</taxon>
        <taxon>Flavobacteriia</taxon>
        <taxon>Flavobacteriales</taxon>
        <taxon>Flavobacteriaceae</taxon>
        <taxon>Flagellimonas</taxon>
    </lineage>
</organism>
<reference evidence="2 3" key="1">
    <citation type="submission" date="2019-10" db="EMBL/GenBank/DDBJ databases">
        <title>Muricauda olearia CL-SS4 JCM15563 genome.</title>
        <authorList>
            <person name="Liu L."/>
        </authorList>
    </citation>
    <scope>NUCLEOTIDE SEQUENCE [LARGE SCALE GENOMIC DNA]</scope>
    <source>
        <strain evidence="2 3">CL-SS4</strain>
    </source>
</reference>
<sequence length="404" mass="46047">MYTLTLLLRLGLILFGNPIEPDIGSRSSYYTDHNNVGMLVLGSANQQTLIERVELAHSLYLSKNGQFDYIIVSGGCGAHGSQICEAGQMKDLLMEKGIPEHIIIKEEKSKTTAQNYCYSRILRNPDGTKVINKDDTLYVVSNHWHAIAVAGCFSVREDVKGTYYIEGDIKPKSNDSVDYTHILENCSNNQNYCEDLLWPYITASYFRNLDGQNEVVHLLGDHVAYSDSKASESSFFLTKKNHHPVVPKKWQDQIDAAFYNRTENKIYFLMGGHSISFGPDEKFNEDRLMPLKKWIKDLPTTWQNGNIDAAFITNDDHKLYLLKGSGLLTVSIPDMTIVNFDDKISNRYQGWPFSWKNGNVDAAYYDEISNKLFLFRGKEYIRISWNDNKTVDSGYPKSLPIKKP</sequence>
<dbReference type="Pfam" id="PF02698">
    <property type="entry name" value="DUF218"/>
    <property type="match status" value="1"/>
</dbReference>
<evidence type="ECO:0000313" key="2">
    <source>
        <dbReference type="EMBL" id="KAB7530266.1"/>
    </source>
</evidence>
<feature type="domain" description="DUF218" evidence="1">
    <location>
        <begin position="38"/>
        <end position="153"/>
    </location>
</feature>
<dbReference type="InterPro" id="IPR051599">
    <property type="entry name" value="Cell_Envelope_Assoc"/>
</dbReference>
<proteinExistence type="predicted"/>
<dbReference type="Gene3D" id="3.40.50.620">
    <property type="entry name" value="HUPs"/>
    <property type="match status" value="1"/>
</dbReference>
<dbReference type="PANTHER" id="PTHR30336">
    <property type="entry name" value="INNER MEMBRANE PROTEIN, PROBABLE PERMEASE"/>
    <property type="match status" value="1"/>
</dbReference>
<dbReference type="PANTHER" id="PTHR30336:SF20">
    <property type="entry name" value="DUF218 DOMAIN-CONTAINING PROTEIN"/>
    <property type="match status" value="1"/>
</dbReference>
<protein>
    <recommendedName>
        <fullName evidence="1">DUF218 domain-containing protein</fullName>
    </recommendedName>
</protein>
<dbReference type="InterPro" id="IPR036375">
    <property type="entry name" value="Hemopexin-like_dom_sf"/>
</dbReference>
<evidence type="ECO:0000259" key="1">
    <source>
        <dbReference type="Pfam" id="PF02698"/>
    </source>
</evidence>
<dbReference type="Proteomes" id="UP000429785">
    <property type="component" value="Unassembled WGS sequence"/>
</dbReference>
<dbReference type="AlphaFoldDB" id="A0A6I1DXL3"/>
<dbReference type="SUPFAM" id="SSF50923">
    <property type="entry name" value="Hemopexin-like domain"/>
    <property type="match status" value="1"/>
</dbReference>
<name>A0A6I1DXL3_9FLAO</name>
<dbReference type="CDD" id="cd06259">
    <property type="entry name" value="YdcF-like"/>
    <property type="match status" value="1"/>
</dbReference>
<dbReference type="Pfam" id="PF00045">
    <property type="entry name" value="Hemopexin"/>
    <property type="match status" value="1"/>
</dbReference>
<dbReference type="InterPro" id="IPR003848">
    <property type="entry name" value="DUF218"/>
</dbReference>
<evidence type="ECO:0000313" key="3">
    <source>
        <dbReference type="Proteomes" id="UP000429785"/>
    </source>
</evidence>
<dbReference type="GO" id="GO:0005886">
    <property type="term" value="C:plasma membrane"/>
    <property type="evidence" value="ECO:0007669"/>
    <property type="project" value="TreeGrafter"/>
</dbReference>
<accession>A0A6I1DXL3</accession>
<dbReference type="OrthoDB" id="700426at2"/>
<comment type="caution">
    <text evidence="2">The sequence shown here is derived from an EMBL/GenBank/DDBJ whole genome shotgun (WGS) entry which is preliminary data.</text>
</comment>
<gene>
    <name evidence="2" type="ORF">F8C76_01800</name>
</gene>
<dbReference type="Gene3D" id="2.110.10.10">
    <property type="entry name" value="Hemopexin-like domain"/>
    <property type="match status" value="1"/>
</dbReference>
<dbReference type="EMBL" id="WELG01000001">
    <property type="protein sequence ID" value="KAB7530266.1"/>
    <property type="molecule type" value="Genomic_DNA"/>
</dbReference>
<dbReference type="RefSeq" id="WP_152130198.1">
    <property type="nucleotide sequence ID" value="NZ_WELG01000001.1"/>
</dbReference>
<dbReference type="PROSITE" id="PS51642">
    <property type="entry name" value="HEMOPEXIN_2"/>
    <property type="match status" value="1"/>
</dbReference>
<dbReference type="InterPro" id="IPR018487">
    <property type="entry name" value="Hemopexin-like_repeat"/>
</dbReference>